<comment type="caution">
    <text evidence="2">The sequence shown here is derived from an EMBL/GenBank/DDBJ whole genome shotgun (WGS) entry which is preliminary data.</text>
</comment>
<dbReference type="Proteomes" id="UP000030185">
    <property type="component" value="Unassembled WGS sequence"/>
</dbReference>
<dbReference type="RefSeq" id="WP_045468056.1">
    <property type="nucleotide sequence ID" value="NZ_BBLT01000011.1"/>
</dbReference>
<accession>A0A098LJK8</accession>
<organism evidence="2 3">
    <name type="scientific">Sporocytophaga myxococcoides</name>
    <dbReference type="NCBI Taxonomy" id="153721"/>
    <lineage>
        <taxon>Bacteria</taxon>
        <taxon>Pseudomonadati</taxon>
        <taxon>Bacteroidota</taxon>
        <taxon>Cytophagia</taxon>
        <taxon>Cytophagales</taxon>
        <taxon>Cytophagaceae</taxon>
        <taxon>Sporocytophaga</taxon>
    </lineage>
</organism>
<protein>
    <submittedName>
        <fullName evidence="2">Uncharacterized protein</fullName>
    </submittedName>
</protein>
<dbReference type="AlphaFoldDB" id="A0A098LJK8"/>
<reference evidence="2 3" key="1">
    <citation type="submission" date="2014-09" db="EMBL/GenBank/DDBJ databases">
        <title>Sporocytophaga myxococcoides PG-01 genome sequencing.</title>
        <authorList>
            <person name="Liu L."/>
            <person name="Gao P.J."/>
            <person name="Chen G.J."/>
            <person name="Wang L.S."/>
        </authorList>
    </citation>
    <scope>NUCLEOTIDE SEQUENCE [LARGE SCALE GENOMIC DNA]</scope>
    <source>
        <strain evidence="2 3">PG-01</strain>
    </source>
</reference>
<feature type="signal peptide" evidence="1">
    <location>
        <begin position="1"/>
        <end position="22"/>
    </location>
</feature>
<feature type="chain" id="PRO_5001937527" evidence="1">
    <location>
        <begin position="23"/>
        <end position="136"/>
    </location>
</feature>
<keyword evidence="1" id="KW-0732">Signal</keyword>
<keyword evidence="3" id="KW-1185">Reference proteome</keyword>
<name>A0A098LJK8_9BACT</name>
<gene>
    <name evidence="2" type="ORF">MYP_4390</name>
</gene>
<dbReference type="EMBL" id="BBLT01000011">
    <property type="protein sequence ID" value="GAL87160.1"/>
    <property type="molecule type" value="Genomic_DNA"/>
</dbReference>
<evidence type="ECO:0000313" key="3">
    <source>
        <dbReference type="Proteomes" id="UP000030185"/>
    </source>
</evidence>
<evidence type="ECO:0000256" key="1">
    <source>
        <dbReference type="SAM" id="SignalP"/>
    </source>
</evidence>
<proteinExistence type="predicted"/>
<dbReference type="STRING" id="153721.MYP_4390"/>
<dbReference type="OrthoDB" id="980937at2"/>
<evidence type="ECO:0000313" key="2">
    <source>
        <dbReference type="EMBL" id="GAL87160.1"/>
    </source>
</evidence>
<sequence length="136" mass="15529">MNKKSIFLVLIFFAFTSIKAFSQCSSDECIAKLGEGYTFLKTYKMESVGEETEHSYVFSKETSYMLVLCGKDGVSPNVTVTLYDSNRKEIATNYDKKNNKYYNAIVYTSKATGMYYLRYSFQGEQPCCVSVLAFKK</sequence>
<dbReference type="eggNOG" id="ENOG5033MP6">
    <property type="taxonomic scope" value="Bacteria"/>
</dbReference>